<evidence type="ECO:0000313" key="15">
    <source>
        <dbReference type="Proteomes" id="UP000185544"/>
    </source>
</evidence>
<keyword evidence="3" id="KW-0820">tRNA-binding</keyword>
<dbReference type="KEGG" id="pabo:BCY86_07645"/>
<dbReference type="NCBIfam" id="NF007972">
    <property type="entry name" value="PRK10696.1"/>
    <property type="match status" value="1"/>
</dbReference>
<dbReference type="CDD" id="cd24138">
    <property type="entry name" value="TtcA-like"/>
    <property type="match status" value="1"/>
</dbReference>
<evidence type="ECO:0000256" key="6">
    <source>
        <dbReference type="ARBA" id="ARBA00022723"/>
    </source>
</evidence>
<dbReference type="GO" id="GO:0046872">
    <property type="term" value="F:metal ion binding"/>
    <property type="evidence" value="ECO:0007669"/>
    <property type="project" value="UniProtKB-KW"/>
</dbReference>
<dbReference type="GO" id="GO:0005524">
    <property type="term" value="F:ATP binding"/>
    <property type="evidence" value="ECO:0007669"/>
    <property type="project" value="UniProtKB-KW"/>
</dbReference>
<keyword evidence="2" id="KW-0963">Cytoplasm</keyword>
<keyword evidence="12" id="KW-0411">Iron-sulfur</keyword>
<keyword evidence="7" id="KW-0547">Nucleotide-binding</keyword>
<dbReference type="PANTHER" id="PTHR43686:SF1">
    <property type="entry name" value="AMINOTRAN_5 DOMAIN-CONTAINING PROTEIN"/>
    <property type="match status" value="1"/>
</dbReference>
<keyword evidence="6" id="KW-0479">Metal-binding</keyword>
<keyword evidence="8" id="KW-0067">ATP-binding</keyword>
<protein>
    <submittedName>
        <fullName evidence="14">tRNA 2-thiocytidine(32) synthetase TtcA</fullName>
    </submittedName>
</protein>
<evidence type="ECO:0000256" key="9">
    <source>
        <dbReference type="ARBA" id="ARBA00022842"/>
    </source>
</evidence>
<dbReference type="Proteomes" id="UP000185544">
    <property type="component" value="Chromosome"/>
</dbReference>
<keyword evidence="11" id="KW-0408">Iron</keyword>
<evidence type="ECO:0000256" key="10">
    <source>
        <dbReference type="ARBA" id="ARBA00022884"/>
    </source>
</evidence>
<dbReference type="HAMAP" id="MF_01850">
    <property type="entry name" value="TtcA"/>
    <property type="match status" value="1"/>
</dbReference>
<dbReference type="AlphaFoldDB" id="A0A1L6MYR5"/>
<evidence type="ECO:0000256" key="5">
    <source>
        <dbReference type="ARBA" id="ARBA00022694"/>
    </source>
</evidence>
<dbReference type="InterPro" id="IPR011063">
    <property type="entry name" value="TilS/TtcA_N"/>
</dbReference>
<keyword evidence="9" id="KW-0460">Magnesium</keyword>
<gene>
    <name evidence="14" type="ORF">BCY86_07645</name>
</gene>
<evidence type="ECO:0000256" key="2">
    <source>
        <dbReference type="ARBA" id="ARBA00022490"/>
    </source>
</evidence>
<dbReference type="Gene3D" id="3.40.50.620">
    <property type="entry name" value="HUPs"/>
    <property type="match status" value="1"/>
</dbReference>
<dbReference type="PIRSF" id="PIRSF004976">
    <property type="entry name" value="ATPase_YdaO"/>
    <property type="match status" value="1"/>
</dbReference>
<dbReference type="GO" id="GO:0016740">
    <property type="term" value="F:transferase activity"/>
    <property type="evidence" value="ECO:0007669"/>
    <property type="project" value="UniProtKB-KW"/>
</dbReference>
<dbReference type="STRING" id="1882918.BCY86_07645"/>
<evidence type="ECO:0000256" key="8">
    <source>
        <dbReference type="ARBA" id="ARBA00022840"/>
    </source>
</evidence>
<dbReference type="GO" id="GO:0008033">
    <property type="term" value="P:tRNA processing"/>
    <property type="evidence" value="ECO:0007669"/>
    <property type="project" value="UniProtKB-KW"/>
</dbReference>
<evidence type="ECO:0000313" key="14">
    <source>
        <dbReference type="EMBL" id="APS00558.1"/>
    </source>
</evidence>
<dbReference type="InterPro" id="IPR014729">
    <property type="entry name" value="Rossmann-like_a/b/a_fold"/>
</dbReference>
<dbReference type="PANTHER" id="PTHR43686">
    <property type="entry name" value="SULFURTRANSFERASE-RELATED"/>
    <property type="match status" value="1"/>
</dbReference>
<name>A0A1L6MYR5_9BACT</name>
<evidence type="ECO:0000256" key="11">
    <source>
        <dbReference type="ARBA" id="ARBA00023004"/>
    </source>
</evidence>
<dbReference type="Pfam" id="PF01171">
    <property type="entry name" value="ATP_bind_3"/>
    <property type="match status" value="1"/>
</dbReference>
<dbReference type="EMBL" id="CP016908">
    <property type="protein sequence ID" value="APS00558.1"/>
    <property type="molecule type" value="Genomic_DNA"/>
</dbReference>
<evidence type="ECO:0000256" key="12">
    <source>
        <dbReference type="ARBA" id="ARBA00023014"/>
    </source>
</evidence>
<dbReference type="RefSeq" id="WP_075277227.1">
    <property type="nucleotide sequence ID" value="NZ_CP016908.1"/>
</dbReference>
<dbReference type="GO" id="GO:0000049">
    <property type="term" value="F:tRNA binding"/>
    <property type="evidence" value="ECO:0007669"/>
    <property type="project" value="UniProtKB-KW"/>
</dbReference>
<keyword evidence="10" id="KW-0694">RNA-binding</keyword>
<evidence type="ECO:0000256" key="7">
    <source>
        <dbReference type="ARBA" id="ARBA00022741"/>
    </source>
</evidence>
<dbReference type="SUPFAM" id="SSF52402">
    <property type="entry name" value="Adenine nucleotide alpha hydrolases-like"/>
    <property type="match status" value="1"/>
</dbReference>
<keyword evidence="4" id="KW-0808">Transferase</keyword>
<reference evidence="14 15" key="1">
    <citation type="submission" date="2016-08" db="EMBL/GenBank/DDBJ databases">
        <title>Identification and validation of antigenic proteins from Pajaroellobacter abortibovis using de-novo genome sequence assembly and reverse vaccinology.</title>
        <authorList>
            <person name="Welly B.T."/>
            <person name="Miller M.R."/>
            <person name="Stott J.L."/>
            <person name="Blanchard M.T."/>
            <person name="Islas-Trejo A.D."/>
            <person name="O'Rourke S.M."/>
            <person name="Young A.E."/>
            <person name="Medrano J.F."/>
            <person name="Van Eenennaam A.L."/>
        </authorList>
    </citation>
    <scope>NUCLEOTIDE SEQUENCE [LARGE SCALE GENOMIC DNA]</scope>
    <source>
        <strain evidence="14 15">BTF92-0548A/99-0131</strain>
    </source>
</reference>
<keyword evidence="5" id="KW-0819">tRNA processing</keyword>
<accession>A0A1L6MYR5</accession>
<dbReference type="InterPro" id="IPR035107">
    <property type="entry name" value="tRNA_thiolation_TtcA_Ctu1"/>
</dbReference>
<organism evidence="14 15">
    <name type="scientific">Pajaroellobacter abortibovis</name>
    <dbReference type="NCBI Taxonomy" id="1882918"/>
    <lineage>
        <taxon>Bacteria</taxon>
        <taxon>Pseudomonadati</taxon>
        <taxon>Myxococcota</taxon>
        <taxon>Polyangia</taxon>
        <taxon>Polyangiales</taxon>
        <taxon>Polyangiaceae</taxon>
    </lineage>
</organism>
<evidence type="ECO:0000256" key="3">
    <source>
        <dbReference type="ARBA" id="ARBA00022555"/>
    </source>
</evidence>
<evidence type="ECO:0000256" key="4">
    <source>
        <dbReference type="ARBA" id="ARBA00022679"/>
    </source>
</evidence>
<sequence>MEPLNLLEQKLSRLVGRAIADFEMLAEGDCVMVAVSGGKDSYTLLHLLRRLQEKAPIRFELKVVNLDQGHPGYPAHLLRDYMKKEGYEFYGIQEDTYSIVKEQIPEGKTCCSLCSRLRRGILYRVANELGCTKIALGHHRDDILQTFFLNLFFAGQLAAMPPKLLNQKGEQIVIRPLTYCSEEMIRQFSERMNFPILPCDLCGMQSNLRRKVVGNMIREWEEQNPGIQSVMFAALQNVQPTHLLDKKLWNALNFKLEGSKQLQEECNSSLIPVQRLFP</sequence>
<evidence type="ECO:0000259" key="13">
    <source>
        <dbReference type="Pfam" id="PF01171"/>
    </source>
</evidence>
<proteinExistence type="inferred from homology"/>
<feature type="domain" description="tRNA(Ile)-lysidine/2-thiocytidine synthase N-terminal" evidence="13">
    <location>
        <begin position="31"/>
        <end position="195"/>
    </location>
</feature>
<dbReference type="GO" id="GO:0051539">
    <property type="term" value="F:4 iron, 4 sulfur cluster binding"/>
    <property type="evidence" value="ECO:0007669"/>
    <property type="project" value="UniProtKB-KW"/>
</dbReference>
<evidence type="ECO:0000256" key="1">
    <source>
        <dbReference type="ARBA" id="ARBA00022485"/>
    </source>
</evidence>
<keyword evidence="15" id="KW-1185">Reference proteome</keyword>
<dbReference type="OrthoDB" id="9801054at2"/>
<dbReference type="InterPro" id="IPR012089">
    <property type="entry name" value="tRNA_Cyd_32_2_STrfase"/>
</dbReference>
<keyword evidence="1" id="KW-0004">4Fe-4S</keyword>